<evidence type="ECO:0000256" key="4">
    <source>
        <dbReference type="ARBA" id="ARBA00022840"/>
    </source>
</evidence>
<protein>
    <submittedName>
        <fullName evidence="7">AAA family ATPase</fullName>
    </submittedName>
</protein>
<dbReference type="EMBL" id="WNUR01000993">
    <property type="protein sequence ID" value="MDZ7543264.1"/>
    <property type="molecule type" value="Genomic_DNA"/>
</dbReference>
<dbReference type="InterPro" id="IPR027417">
    <property type="entry name" value="P-loop_NTPase"/>
</dbReference>
<dbReference type="Gene3D" id="3.40.50.300">
    <property type="entry name" value="P-loop containing nucleotide triphosphate hydrolases"/>
    <property type="match status" value="1"/>
</dbReference>
<evidence type="ECO:0000256" key="1">
    <source>
        <dbReference type="ARBA" id="ARBA00022741"/>
    </source>
</evidence>
<evidence type="ECO:0000256" key="3">
    <source>
        <dbReference type="ARBA" id="ARBA00022806"/>
    </source>
</evidence>
<dbReference type="InterPro" id="IPR014016">
    <property type="entry name" value="UvrD-like_ATP-bd"/>
</dbReference>
<dbReference type="Pfam" id="PF00580">
    <property type="entry name" value="UvrD-helicase"/>
    <property type="match status" value="1"/>
</dbReference>
<dbReference type="GO" id="GO:0016787">
    <property type="term" value="F:hydrolase activity"/>
    <property type="evidence" value="ECO:0007669"/>
    <property type="project" value="UniProtKB-UniRule"/>
</dbReference>
<dbReference type="GO" id="GO:0003677">
    <property type="term" value="F:DNA binding"/>
    <property type="evidence" value="ECO:0007669"/>
    <property type="project" value="InterPro"/>
</dbReference>
<reference evidence="7" key="1">
    <citation type="submission" date="2019-11" db="EMBL/GenBank/DDBJ databases">
        <title>Characterization of Clostridium perfringens isolates from swine manure treated agricultural soils.</title>
        <authorList>
            <person name="Wushke S.T."/>
        </authorList>
    </citation>
    <scope>NUCLEOTIDE SEQUENCE</scope>
    <source>
        <strain evidence="7">X62</strain>
    </source>
</reference>
<evidence type="ECO:0000256" key="2">
    <source>
        <dbReference type="ARBA" id="ARBA00022801"/>
    </source>
</evidence>
<dbReference type="PROSITE" id="PS51198">
    <property type="entry name" value="UVRD_HELICASE_ATP_BIND"/>
    <property type="match status" value="1"/>
</dbReference>
<dbReference type="GO" id="GO:0000725">
    <property type="term" value="P:recombinational repair"/>
    <property type="evidence" value="ECO:0007669"/>
    <property type="project" value="TreeGrafter"/>
</dbReference>
<dbReference type="InterPro" id="IPR000212">
    <property type="entry name" value="DNA_helicase_UvrD/REP"/>
</dbReference>
<comment type="caution">
    <text evidence="7">The sequence shown here is derived from an EMBL/GenBank/DDBJ whole genome shotgun (WGS) entry which is preliminary data.</text>
</comment>
<sequence length="83" mass="9165">MNLNRAQALVVNELEKNILLLASAGTGKTNTLSGRISNIINSKKAKASEILCITFTNKACAEMRERVEKVVKEEAKDITIRTF</sequence>
<dbReference type="GO" id="GO:0005524">
    <property type="term" value="F:ATP binding"/>
    <property type="evidence" value="ECO:0007669"/>
    <property type="project" value="UniProtKB-UniRule"/>
</dbReference>
<name>A0AAW9KL90_CLOPF</name>
<dbReference type="GO" id="GO:0033202">
    <property type="term" value="C:DNA helicase complex"/>
    <property type="evidence" value="ECO:0007669"/>
    <property type="project" value="TreeGrafter"/>
</dbReference>
<feature type="domain" description="UvrD-like helicase ATP-binding" evidence="6">
    <location>
        <begin position="1"/>
        <end position="83"/>
    </location>
</feature>
<dbReference type="PANTHER" id="PTHR11070:SF2">
    <property type="entry name" value="ATP-DEPENDENT DNA HELICASE SRS2"/>
    <property type="match status" value="1"/>
</dbReference>
<dbReference type="AlphaFoldDB" id="A0AAW9KL90"/>
<evidence type="ECO:0000313" key="8">
    <source>
        <dbReference type="Proteomes" id="UP001288944"/>
    </source>
</evidence>
<feature type="binding site" evidence="5">
    <location>
        <begin position="22"/>
        <end position="29"/>
    </location>
    <ligand>
        <name>ATP</name>
        <dbReference type="ChEBI" id="CHEBI:30616"/>
    </ligand>
</feature>
<keyword evidence="3 5" id="KW-0347">Helicase</keyword>
<dbReference type="PANTHER" id="PTHR11070">
    <property type="entry name" value="UVRD / RECB / PCRA DNA HELICASE FAMILY MEMBER"/>
    <property type="match status" value="1"/>
</dbReference>
<dbReference type="SUPFAM" id="SSF52540">
    <property type="entry name" value="P-loop containing nucleoside triphosphate hydrolases"/>
    <property type="match status" value="1"/>
</dbReference>
<keyword evidence="1 5" id="KW-0547">Nucleotide-binding</keyword>
<evidence type="ECO:0000256" key="5">
    <source>
        <dbReference type="PROSITE-ProRule" id="PRU00560"/>
    </source>
</evidence>
<keyword evidence="4 5" id="KW-0067">ATP-binding</keyword>
<accession>A0AAW9KL90</accession>
<evidence type="ECO:0000259" key="6">
    <source>
        <dbReference type="PROSITE" id="PS51198"/>
    </source>
</evidence>
<keyword evidence="2 5" id="KW-0378">Hydrolase</keyword>
<feature type="non-terminal residue" evidence="7">
    <location>
        <position position="83"/>
    </location>
</feature>
<proteinExistence type="predicted"/>
<evidence type="ECO:0000313" key="7">
    <source>
        <dbReference type="EMBL" id="MDZ7543264.1"/>
    </source>
</evidence>
<organism evidence="7 8">
    <name type="scientific">Clostridium perfringens</name>
    <dbReference type="NCBI Taxonomy" id="1502"/>
    <lineage>
        <taxon>Bacteria</taxon>
        <taxon>Bacillati</taxon>
        <taxon>Bacillota</taxon>
        <taxon>Clostridia</taxon>
        <taxon>Eubacteriales</taxon>
        <taxon>Clostridiaceae</taxon>
        <taxon>Clostridium</taxon>
    </lineage>
</organism>
<dbReference type="GO" id="GO:0043138">
    <property type="term" value="F:3'-5' DNA helicase activity"/>
    <property type="evidence" value="ECO:0007669"/>
    <property type="project" value="TreeGrafter"/>
</dbReference>
<dbReference type="Proteomes" id="UP001288944">
    <property type="component" value="Unassembled WGS sequence"/>
</dbReference>
<dbReference type="GO" id="GO:0005829">
    <property type="term" value="C:cytosol"/>
    <property type="evidence" value="ECO:0007669"/>
    <property type="project" value="TreeGrafter"/>
</dbReference>
<gene>
    <name evidence="7" type="ORF">GNF83_19210</name>
</gene>